<gene>
    <name evidence="10" type="primary">trpF</name>
    <name evidence="12" type="ORF">BCF55_0561</name>
</gene>
<dbReference type="OrthoDB" id="9786954at2"/>
<keyword evidence="6 10" id="KW-0028">Amino-acid biosynthesis</keyword>
<evidence type="ECO:0000256" key="10">
    <source>
        <dbReference type="HAMAP-Rule" id="MF_00135"/>
    </source>
</evidence>
<dbReference type="PANTHER" id="PTHR42894:SF1">
    <property type="entry name" value="N-(5'-PHOSPHORIBOSYL)ANTHRANILATE ISOMERASE"/>
    <property type="match status" value="1"/>
</dbReference>
<dbReference type="CDD" id="cd00405">
    <property type="entry name" value="PRAI"/>
    <property type="match status" value="1"/>
</dbReference>
<dbReference type="PANTHER" id="PTHR42894">
    <property type="entry name" value="N-(5'-PHOSPHORIBOSYL)ANTHRANILATE ISOMERASE"/>
    <property type="match status" value="1"/>
</dbReference>
<evidence type="ECO:0000256" key="2">
    <source>
        <dbReference type="ARBA" id="ARBA00004664"/>
    </source>
</evidence>
<keyword evidence="9 10" id="KW-0413">Isomerase</keyword>
<evidence type="ECO:0000313" key="12">
    <source>
        <dbReference type="EMBL" id="RLJ70293.1"/>
    </source>
</evidence>
<dbReference type="InterPro" id="IPR011060">
    <property type="entry name" value="RibuloseP-bd_barrel"/>
</dbReference>
<keyword evidence="7 10" id="KW-0822">Tryptophan biosynthesis</keyword>
<evidence type="ECO:0000256" key="5">
    <source>
        <dbReference type="ARBA" id="ARBA00022272"/>
    </source>
</evidence>
<dbReference type="InterPro" id="IPR013785">
    <property type="entry name" value="Aldolase_TIM"/>
</dbReference>
<dbReference type="Proteomes" id="UP000267841">
    <property type="component" value="Unassembled WGS sequence"/>
</dbReference>
<dbReference type="EMBL" id="RCCJ01000001">
    <property type="protein sequence ID" value="RLJ70293.1"/>
    <property type="molecule type" value="Genomic_DNA"/>
</dbReference>
<dbReference type="RefSeq" id="WP_121009678.1">
    <property type="nucleotide sequence ID" value="NZ_RCCJ01000001.1"/>
</dbReference>
<comment type="catalytic activity">
    <reaction evidence="1 10">
        <text>N-(5-phospho-beta-D-ribosyl)anthranilate = 1-(2-carboxyphenylamino)-1-deoxy-D-ribulose 5-phosphate</text>
        <dbReference type="Rhea" id="RHEA:21540"/>
        <dbReference type="ChEBI" id="CHEBI:18277"/>
        <dbReference type="ChEBI" id="CHEBI:58613"/>
        <dbReference type="EC" id="5.3.1.24"/>
    </reaction>
</comment>
<dbReference type="Pfam" id="PF00697">
    <property type="entry name" value="PRAI"/>
    <property type="match status" value="1"/>
</dbReference>
<evidence type="ECO:0000256" key="3">
    <source>
        <dbReference type="ARBA" id="ARBA00007571"/>
    </source>
</evidence>
<evidence type="ECO:0000256" key="8">
    <source>
        <dbReference type="ARBA" id="ARBA00023141"/>
    </source>
</evidence>
<protein>
    <recommendedName>
        <fullName evidence="5 10">N-(5'-phosphoribosyl)anthranilate isomerase</fullName>
        <shortName evidence="10">PRAI</shortName>
        <ecNumber evidence="4 10">5.3.1.24</ecNumber>
    </recommendedName>
</protein>
<name>A0A497XTP3_9AQUI</name>
<dbReference type="UniPathway" id="UPA00035">
    <property type="reaction ID" value="UER00042"/>
</dbReference>
<dbReference type="InterPro" id="IPR044643">
    <property type="entry name" value="TrpF_fam"/>
</dbReference>
<keyword evidence="8 10" id="KW-0057">Aromatic amino acid biosynthesis</keyword>
<organism evidence="12 13">
    <name type="scientific">Hydrogenivirga caldilitoris</name>
    <dbReference type="NCBI Taxonomy" id="246264"/>
    <lineage>
        <taxon>Bacteria</taxon>
        <taxon>Pseudomonadati</taxon>
        <taxon>Aquificota</taxon>
        <taxon>Aquificia</taxon>
        <taxon>Aquificales</taxon>
        <taxon>Aquificaceae</taxon>
        <taxon>Hydrogenivirga</taxon>
    </lineage>
</organism>
<sequence length="203" mass="22555">MVKVKICGITRPEDAEFAVRMGADYVGVILYPKSPRFVLPEDRKEILRASEGAVKVAVFVNPTLEEVFSAFEEGFDLVQLHGEEEPGFAYKCGIERVIKAFRVGKKPPDIEEVWKEAHGVLLDTYSEKAYGGTGKVFNWELAKAVARKGFRLFLSGGLKTENVKEAVLKVRPYAVDVSSGVELELGVKDKIKVESFIKEAKSL</sequence>
<dbReference type="AlphaFoldDB" id="A0A497XTP3"/>
<evidence type="ECO:0000256" key="4">
    <source>
        <dbReference type="ARBA" id="ARBA00012572"/>
    </source>
</evidence>
<proteinExistence type="inferred from homology"/>
<comment type="pathway">
    <text evidence="2 10">Amino-acid biosynthesis; L-tryptophan biosynthesis; L-tryptophan from chorismate: step 3/5.</text>
</comment>
<reference evidence="12 13" key="1">
    <citation type="submission" date="2018-10" db="EMBL/GenBank/DDBJ databases">
        <title>Genomic Encyclopedia of Archaeal and Bacterial Type Strains, Phase II (KMG-II): from individual species to whole genera.</title>
        <authorList>
            <person name="Goeker M."/>
        </authorList>
    </citation>
    <scope>NUCLEOTIDE SEQUENCE [LARGE SCALE GENOMIC DNA]</scope>
    <source>
        <strain evidence="12 13">DSM 16510</strain>
    </source>
</reference>
<dbReference type="HAMAP" id="MF_00135">
    <property type="entry name" value="PRAI"/>
    <property type="match status" value="1"/>
</dbReference>
<dbReference type="FunFam" id="3.20.20.70:FF:000075">
    <property type="entry name" value="Tryptophan biosynthesis protein TRP1"/>
    <property type="match status" value="1"/>
</dbReference>
<evidence type="ECO:0000259" key="11">
    <source>
        <dbReference type="Pfam" id="PF00697"/>
    </source>
</evidence>
<dbReference type="GO" id="GO:0004640">
    <property type="term" value="F:phosphoribosylanthranilate isomerase activity"/>
    <property type="evidence" value="ECO:0007669"/>
    <property type="project" value="UniProtKB-UniRule"/>
</dbReference>
<evidence type="ECO:0000256" key="6">
    <source>
        <dbReference type="ARBA" id="ARBA00022605"/>
    </source>
</evidence>
<comment type="similarity">
    <text evidence="3 10">Belongs to the TrpF family.</text>
</comment>
<dbReference type="InterPro" id="IPR001240">
    <property type="entry name" value="PRAI_dom"/>
</dbReference>
<comment type="caution">
    <text evidence="12">The sequence shown here is derived from an EMBL/GenBank/DDBJ whole genome shotgun (WGS) entry which is preliminary data.</text>
</comment>
<dbReference type="Gene3D" id="3.20.20.70">
    <property type="entry name" value="Aldolase class I"/>
    <property type="match status" value="1"/>
</dbReference>
<dbReference type="SUPFAM" id="SSF51366">
    <property type="entry name" value="Ribulose-phoshate binding barrel"/>
    <property type="match status" value="1"/>
</dbReference>
<evidence type="ECO:0000256" key="7">
    <source>
        <dbReference type="ARBA" id="ARBA00022822"/>
    </source>
</evidence>
<dbReference type="EC" id="5.3.1.24" evidence="4 10"/>
<accession>A0A497XTP3</accession>
<feature type="domain" description="N-(5'phosphoribosyl) anthranilate isomerase (PRAI)" evidence="11">
    <location>
        <begin position="4"/>
        <end position="198"/>
    </location>
</feature>
<evidence type="ECO:0000256" key="9">
    <source>
        <dbReference type="ARBA" id="ARBA00023235"/>
    </source>
</evidence>
<dbReference type="GO" id="GO:0000162">
    <property type="term" value="P:L-tryptophan biosynthetic process"/>
    <property type="evidence" value="ECO:0007669"/>
    <property type="project" value="UniProtKB-UniRule"/>
</dbReference>
<keyword evidence="13" id="KW-1185">Reference proteome</keyword>
<evidence type="ECO:0000313" key="13">
    <source>
        <dbReference type="Proteomes" id="UP000267841"/>
    </source>
</evidence>
<evidence type="ECO:0000256" key="1">
    <source>
        <dbReference type="ARBA" id="ARBA00001164"/>
    </source>
</evidence>